<dbReference type="InterPro" id="IPR009050">
    <property type="entry name" value="Globin-like_sf"/>
</dbReference>
<evidence type="ECO:0000313" key="2">
    <source>
        <dbReference type="Proteomes" id="UP000199344"/>
    </source>
</evidence>
<dbReference type="CDD" id="cd08916">
    <property type="entry name" value="TrHb3_P"/>
    <property type="match status" value="1"/>
</dbReference>
<organism evidence="1 2">
    <name type="scientific">Paracoccus isoporae</name>
    <dbReference type="NCBI Taxonomy" id="591205"/>
    <lineage>
        <taxon>Bacteria</taxon>
        <taxon>Pseudomonadati</taxon>
        <taxon>Pseudomonadota</taxon>
        <taxon>Alphaproteobacteria</taxon>
        <taxon>Rhodobacterales</taxon>
        <taxon>Paracoccaceae</taxon>
        <taxon>Paracoccus</taxon>
    </lineage>
</organism>
<evidence type="ECO:0000313" key="1">
    <source>
        <dbReference type="EMBL" id="SDE36891.1"/>
    </source>
</evidence>
<gene>
    <name evidence="1" type="ORF">SAMN05421538_10653</name>
</gene>
<proteinExistence type="predicted"/>
<accession>A0A1G7CC70</accession>
<keyword evidence="2" id="KW-1185">Reference proteome</keyword>
<name>A0A1G7CC70_9RHOB</name>
<dbReference type="AlphaFoldDB" id="A0A1G7CC70"/>
<dbReference type="RefSeq" id="WP_090523704.1">
    <property type="nucleotide sequence ID" value="NZ_FNAH01000006.1"/>
</dbReference>
<dbReference type="Gene3D" id="1.10.490.10">
    <property type="entry name" value="Globins"/>
    <property type="match status" value="1"/>
</dbReference>
<sequence>MSIPSRFEISAAQIDQVVARFYAAIRRDTTLGPVFARHVSDWPAHEEKIARFWRNAILFERSYDGNPMRVHREAGDVRPEHFTPWLALFDRTLRDTLPDPAADAWSALAHRIGAGLRLGVEDQQRPAGQPPVLR</sequence>
<dbReference type="InterPro" id="IPR012292">
    <property type="entry name" value="Globin/Proto"/>
</dbReference>
<reference evidence="1 2" key="1">
    <citation type="submission" date="2016-10" db="EMBL/GenBank/DDBJ databases">
        <authorList>
            <person name="de Groot N.N."/>
        </authorList>
    </citation>
    <scope>NUCLEOTIDE SEQUENCE [LARGE SCALE GENOMIC DNA]</scope>
    <source>
        <strain evidence="1 2">DSM 22220</strain>
    </source>
</reference>
<dbReference type="Proteomes" id="UP000199344">
    <property type="component" value="Unassembled WGS sequence"/>
</dbReference>
<protein>
    <submittedName>
        <fullName evidence="1">Hemoglobin</fullName>
    </submittedName>
</protein>
<dbReference type="GO" id="GO:0019825">
    <property type="term" value="F:oxygen binding"/>
    <property type="evidence" value="ECO:0007669"/>
    <property type="project" value="InterPro"/>
</dbReference>
<dbReference type="OrthoDB" id="25954at2"/>
<dbReference type="GO" id="GO:0020037">
    <property type="term" value="F:heme binding"/>
    <property type="evidence" value="ECO:0007669"/>
    <property type="project" value="InterPro"/>
</dbReference>
<dbReference type="SUPFAM" id="SSF46458">
    <property type="entry name" value="Globin-like"/>
    <property type="match status" value="1"/>
</dbReference>
<dbReference type="EMBL" id="FNAH01000006">
    <property type="protein sequence ID" value="SDE36891.1"/>
    <property type="molecule type" value="Genomic_DNA"/>
</dbReference>
<dbReference type="STRING" id="591205.SAMN05421538_10653"/>